<proteinExistence type="predicted"/>
<dbReference type="Proteomes" id="UP000193061">
    <property type="component" value="Unassembled WGS sequence"/>
</dbReference>
<dbReference type="PROSITE" id="PS50198">
    <property type="entry name" value="PPIC_PPIASE_2"/>
    <property type="match status" value="1"/>
</dbReference>
<protein>
    <recommendedName>
        <fullName evidence="1">Parvulin-like PPIase</fullName>
    </recommendedName>
    <alternativeName>
        <fullName evidence="3">Peptidyl-prolyl cis-trans isomerase plp</fullName>
    </alternativeName>
    <alternativeName>
        <fullName evidence="4">Rotamase plp</fullName>
    </alternativeName>
</protein>
<dbReference type="Pfam" id="PF00639">
    <property type="entry name" value="Rotamase"/>
    <property type="match status" value="1"/>
</dbReference>
<evidence type="ECO:0000313" key="9">
    <source>
        <dbReference type="Proteomes" id="UP000193061"/>
    </source>
</evidence>
<keyword evidence="2 6" id="KW-0732">Signal</keyword>
<dbReference type="SUPFAM" id="SSF54534">
    <property type="entry name" value="FKBP-like"/>
    <property type="match status" value="1"/>
</dbReference>
<accession>A0A1X6YBP0</accession>
<dbReference type="EMBL" id="FWFX01000001">
    <property type="protein sequence ID" value="SLN16194.1"/>
    <property type="molecule type" value="Genomic_DNA"/>
</dbReference>
<dbReference type="RefSeq" id="WP_085803984.1">
    <property type="nucleotide sequence ID" value="NZ_FWFX01000001.1"/>
</dbReference>
<evidence type="ECO:0000256" key="1">
    <source>
        <dbReference type="ARBA" id="ARBA00018370"/>
    </source>
</evidence>
<evidence type="ECO:0000256" key="3">
    <source>
        <dbReference type="ARBA" id="ARBA00030642"/>
    </source>
</evidence>
<gene>
    <name evidence="8" type="primary">surA</name>
    <name evidence="8" type="ORF">ROA7450_00413</name>
</gene>
<evidence type="ECO:0000256" key="6">
    <source>
        <dbReference type="SAM" id="SignalP"/>
    </source>
</evidence>
<keyword evidence="5" id="KW-0697">Rotamase</keyword>
<dbReference type="Gene3D" id="3.10.50.40">
    <property type="match status" value="1"/>
</dbReference>
<feature type="signal peptide" evidence="6">
    <location>
        <begin position="1"/>
        <end position="24"/>
    </location>
</feature>
<dbReference type="InterPro" id="IPR000297">
    <property type="entry name" value="PPIase_PpiC"/>
</dbReference>
<dbReference type="InterPro" id="IPR046357">
    <property type="entry name" value="PPIase_dom_sf"/>
</dbReference>
<keyword evidence="5 8" id="KW-0413">Isomerase</keyword>
<dbReference type="AlphaFoldDB" id="A0A1X6YBP0"/>
<evidence type="ECO:0000313" key="8">
    <source>
        <dbReference type="EMBL" id="SLN16194.1"/>
    </source>
</evidence>
<dbReference type="InterPro" id="IPR050280">
    <property type="entry name" value="OMP_Chaperone_SurA"/>
</dbReference>
<evidence type="ECO:0000256" key="2">
    <source>
        <dbReference type="ARBA" id="ARBA00022729"/>
    </source>
</evidence>
<organism evidence="8 9">
    <name type="scientific">Roseovarius albus</name>
    <dbReference type="NCBI Taxonomy" id="1247867"/>
    <lineage>
        <taxon>Bacteria</taxon>
        <taxon>Pseudomonadati</taxon>
        <taxon>Pseudomonadota</taxon>
        <taxon>Alphaproteobacteria</taxon>
        <taxon>Rhodobacterales</taxon>
        <taxon>Roseobacteraceae</taxon>
        <taxon>Roseovarius</taxon>
    </lineage>
</organism>
<name>A0A1X6YBP0_9RHOB</name>
<feature type="chain" id="PRO_5012597882" description="Parvulin-like PPIase" evidence="6">
    <location>
        <begin position="25"/>
        <end position="415"/>
    </location>
</feature>
<dbReference type="InterPro" id="IPR027304">
    <property type="entry name" value="Trigger_fact/SurA_dom_sf"/>
</dbReference>
<sequence length="415" mass="45016">MKAKLRNVLAAASLPMLLATTALVAPANFAAAQGQYSAVIKVNDQAITGHELEQRARLLTLFRAPGDPNKLAREQLIEDRLKLDAARSSGLILEDADITVAMEEFAGRANMDLAQFVDTLGQAGVYESSLREFVRVGVTWRELVRARFGPRVSVSETDLDRARASLSGRSSVRVLLSEIIIPVTPENAEQAQQVAANISELESTSSFSQQASEISAAGSRDRGGRLEWMSIGDLPPAVRSEIIGLAPGEVTQPLPIDGAIALFQLRDIEETGTPKREVESIEYAAYYIAGGRSEQALARAQQVKNKIDVCDDLYGIAKDEPPEVLERGTKAPAEIPQDIAVELAKLDQGEVSTNLTRANGQTLVLLMMCGRTFKIDGEGPSPEQLTGFIRSSRLESFADGYLEQLRAEARIVDLK</sequence>
<evidence type="ECO:0000259" key="7">
    <source>
        <dbReference type="PROSITE" id="PS50198"/>
    </source>
</evidence>
<keyword evidence="9" id="KW-1185">Reference proteome</keyword>
<dbReference type="PANTHER" id="PTHR47637">
    <property type="entry name" value="CHAPERONE SURA"/>
    <property type="match status" value="1"/>
</dbReference>
<dbReference type="GO" id="GO:0003755">
    <property type="term" value="F:peptidyl-prolyl cis-trans isomerase activity"/>
    <property type="evidence" value="ECO:0007669"/>
    <property type="project" value="UniProtKB-KW"/>
</dbReference>
<feature type="domain" description="PpiC" evidence="7">
    <location>
        <begin position="171"/>
        <end position="267"/>
    </location>
</feature>
<reference evidence="8 9" key="1">
    <citation type="submission" date="2017-03" db="EMBL/GenBank/DDBJ databases">
        <authorList>
            <person name="Afonso C.L."/>
            <person name="Miller P.J."/>
            <person name="Scott M.A."/>
            <person name="Spackman E."/>
            <person name="Goraichik I."/>
            <person name="Dimitrov K.M."/>
            <person name="Suarez D.L."/>
            <person name="Swayne D.E."/>
        </authorList>
    </citation>
    <scope>NUCLEOTIDE SEQUENCE [LARGE SCALE GENOMIC DNA]</scope>
    <source>
        <strain evidence="8 9">CECT 7450</strain>
    </source>
</reference>
<evidence type="ECO:0000256" key="4">
    <source>
        <dbReference type="ARBA" id="ARBA00031484"/>
    </source>
</evidence>
<dbReference type="SUPFAM" id="SSF109998">
    <property type="entry name" value="Triger factor/SurA peptide-binding domain-like"/>
    <property type="match status" value="1"/>
</dbReference>
<evidence type="ECO:0000256" key="5">
    <source>
        <dbReference type="PROSITE-ProRule" id="PRU00278"/>
    </source>
</evidence>
<dbReference type="PANTHER" id="PTHR47637:SF1">
    <property type="entry name" value="CHAPERONE SURA"/>
    <property type="match status" value="1"/>
</dbReference>
<dbReference type="Gene3D" id="1.10.4030.10">
    <property type="entry name" value="Porin chaperone SurA, peptide-binding domain"/>
    <property type="match status" value="1"/>
</dbReference>